<evidence type="ECO:0000313" key="6">
    <source>
        <dbReference type="EMBL" id="KAL1530938.1"/>
    </source>
</evidence>
<dbReference type="InterPro" id="IPR031309">
    <property type="entry name" value="Ribosomal_uL5_C"/>
</dbReference>
<keyword evidence="2 4" id="KW-0689">Ribosomal protein</keyword>
<dbReference type="EMBL" id="JBGBPQ010000001">
    <property type="protein sequence ID" value="KAL1530938.1"/>
    <property type="molecule type" value="Genomic_DNA"/>
</dbReference>
<comment type="caution">
    <text evidence="6">The sequence shown here is derived from an EMBL/GenBank/DDBJ whole genome shotgun (WGS) entry which is preliminary data.</text>
</comment>
<evidence type="ECO:0000256" key="4">
    <source>
        <dbReference type="RuleBase" id="RU003930"/>
    </source>
</evidence>
<reference evidence="6 7" key="1">
    <citation type="journal article" date="2024" name="Science">
        <title>Giant polyketide synthase enzymes in the biosynthesis of giant marine polyether toxins.</title>
        <authorList>
            <person name="Fallon T.R."/>
            <person name="Shende V.V."/>
            <person name="Wierzbicki I.H."/>
            <person name="Pendleton A.L."/>
            <person name="Watervoot N.F."/>
            <person name="Auber R.P."/>
            <person name="Gonzalez D.J."/>
            <person name="Wisecaver J.H."/>
            <person name="Moore B.S."/>
        </authorList>
    </citation>
    <scope>NUCLEOTIDE SEQUENCE [LARGE SCALE GENOMIC DNA]</scope>
    <source>
        <strain evidence="6 7">12B1</strain>
    </source>
</reference>
<dbReference type="GO" id="GO:0003735">
    <property type="term" value="F:structural constituent of ribosome"/>
    <property type="evidence" value="ECO:0007669"/>
    <property type="project" value="InterPro"/>
</dbReference>
<dbReference type="PIRSF" id="PIRSF002161">
    <property type="entry name" value="Ribosomal_L5"/>
    <property type="match status" value="1"/>
</dbReference>
<evidence type="ECO:0000256" key="1">
    <source>
        <dbReference type="ARBA" id="ARBA00008553"/>
    </source>
</evidence>
<dbReference type="GO" id="GO:1990904">
    <property type="term" value="C:ribonucleoprotein complex"/>
    <property type="evidence" value="ECO:0007669"/>
    <property type="project" value="UniProtKB-KW"/>
</dbReference>
<dbReference type="InterPro" id="IPR002132">
    <property type="entry name" value="Ribosomal_uL5"/>
</dbReference>
<protein>
    <recommendedName>
        <fullName evidence="5">Large ribosomal subunit protein uL5 C-terminal domain-containing protein</fullName>
    </recommendedName>
</protein>
<dbReference type="GO" id="GO:0006412">
    <property type="term" value="P:translation"/>
    <property type="evidence" value="ECO:0007669"/>
    <property type="project" value="InterPro"/>
</dbReference>
<evidence type="ECO:0000256" key="2">
    <source>
        <dbReference type="ARBA" id="ARBA00022980"/>
    </source>
</evidence>
<dbReference type="Pfam" id="PF00673">
    <property type="entry name" value="Ribosomal_L5_C"/>
    <property type="match status" value="1"/>
</dbReference>
<dbReference type="InterPro" id="IPR022803">
    <property type="entry name" value="Ribosomal_uL5_dom_sf"/>
</dbReference>
<dbReference type="AlphaFoldDB" id="A0AB34KCU9"/>
<evidence type="ECO:0000256" key="3">
    <source>
        <dbReference type="ARBA" id="ARBA00023274"/>
    </source>
</evidence>
<comment type="similarity">
    <text evidence="1 4">Belongs to the universal ribosomal protein uL5 family.</text>
</comment>
<name>A0AB34KCU9_PRYPA</name>
<keyword evidence="7" id="KW-1185">Reference proteome</keyword>
<evidence type="ECO:0000313" key="7">
    <source>
        <dbReference type="Proteomes" id="UP001515480"/>
    </source>
</evidence>
<sequence>MASRYKLWYETVVRSELLAKMQYKNVHQIPRVLKVSLSASTNITSGGLNHPVAGAFALELISGQAPTLTRVRTSNSRYKVRKGFLEGAKVILQGEQMYDFMDRLVTQVMPRITEFNGLKDSFDGHGNFALGIRDWGYFPEIEAQQTALSNFQMSSARGIGVLIHTSAESDAEAKLLLSAMRFPFRNS</sequence>
<evidence type="ECO:0000259" key="5">
    <source>
        <dbReference type="Pfam" id="PF00673"/>
    </source>
</evidence>
<dbReference type="SUPFAM" id="SSF55282">
    <property type="entry name" value="RL5-like"/>
    <property type="match status" value="1"/>
</dbReference>
<dbReference type="Gene3D" id="3.30.1440.10">
    <property type="match status" value="1"/>
</dbReference>
<feature type="domain" description="Large ribosomal subunit protein uL5 C-terminal" evidence="5">
    <location>
        <begin position="87"/>
        <end position="184"/>
    </location>
</feature>
<dbReference type="Proteomes" id="UP001515480">
    <property type="component" value="Unassembled WGS sequence"/>
</dbReference>
<dbReference type="PANTHER" id="PTHR11994">
    <property type="entry name" value="60S RIBOSOMAL PROTEIN L11-RELATED"/>
    <property type="match status" value="1"/>
</dbReference>
<dbReference type="GO" id="GO:0005840">
    <property type="term" value="C:ribosome"/>
    <property type="evidence" value="ECO:0007669"/>
    <property type="project" value="UniProtKB-KW"/>
</dbReference>
<accession>A0AB34KCU9</accession>
<gene>
    <name evidence="6" type="ORF">AB1Y20_001829</name>
</gene>
<organism evidence="6 7">
    <name type="scientific">Prymnesium parvum</name>
    <name type="common">Toxic golden alga</name>
    <dbReference type="NCBI Taxonomy" id="97485"/>
    <lineage>
        <taxon>Eukaryota</taxon>
        <taxon>Haptista</taxon>
        <taxon>Haptophyta</taxon>
        <taxon>Prymnesiophyceae</taxon>
        <taxon>Prymnesiales</taxon>
        <taxon>Prymnesiaceae</taxon>
        <taxon>Prymnesium</taxon>
    </lineage>
</organism>
<keyword evidence="3 4" id="KW-0687">Ribonucleoprotein</keyword>
<proteinExistence type="inferred from homology"/>